<evidence type="ECO:0000256" key="3">
    <source>
        <dbReference type="ARBA" id="ARBA00022553"/>
    </source>
</evidence>
<evidence type="ECO:0000256" key="5">
    <source>
        <dbReference type="ARBA" id="ARBA00022741"/>
    </source>
</evidence>
<reference evidence="11 12" key="1">
    <citation type="submission" date="2020-08" db="EMBL/GenBank/DDBJ databases">
        <title>Sequencing the genomes of 1000 actinobacteria strains.</title>
        <authorList>
            <person name="Klenk H.-P."/>
        </authorList>
    </citation>
    <scope>NUCLEOTIDE SEQUENCE [LARGE SCALE GENOMIC DNA]</scope>
    <source>
        <strain evidence="11 12">DSM 44230</strain>
    </source>
</reference>
<keyword evidence="8" id="KW-0902">Two-component regulatory system</keyword>
<keyword evidence="9" id="KW-1133">Transmembrane helix</keyword>
<dbReference type="InterPro" id="IPR036890">
    <property type="entry name" value="HATPase_C_sf"/>
</dbReference>
<dbReference type="EC" id="2.7.13.3" evidence="2"/>
<dbReference type="InterPro" id="IPR050482">
    <property type="entry name" value="Sensor_HK_TwoCompSys"/>
</dbReference>
<dbReference type="PANTHER" id="PTHR24421">
    <property type="entry name" value="NITRATE/NITRITE SENSOR PROTEIN NARX-RELATED"/>
    <property type="match status" value="1"/>
</dbReference>
<dbReference type="Pfam" id="PF07730">
    <property type="entry name" value="HisKA_3"/>
    <property type="match status" value="1"/>
</dbReference>
<keyword evidence="5" id="KW-0547">Nucleotide-binding</keyword>
<evidence type="ECO:0000313" key="11">
    <source>
        <dbReference type="EMBL" id="MBB4681269.1"/>
    </source>
</evidence>
<keyword evidence="3" id="KW-0597">Phosphoprotein</keyword>
<dbReference type="Gene3D" id="1.20.5.1930">
    <property type="match status" value="1"/>
</dbReference>
<dbReference type="AlphaFoldDB" id="A0A7W7CHG3"/>
<evidence type="ECO:0000256" key="7">
    <source>
        <dbReference type="ARBA" id="ARBA00022840"/>
    </source>
</evidence>
<keyword evidence="12" id="KW-1185">Reference proteome</keyword>
<dbReference type="InterPro" id="IPR011712">
    <property type="entry name" value="Sig_transdc_His_kin_sub3_dim/P"/>
</dbReference>
<accession>A0A7W7CHG3</accession>
<evidence type="ECO:0000256" key="2">
    <source>
        <dbReference type="ARBA" id="ARBA00012438"/>
    </source>
</evidence>
<keyword evidence="7" id="KW-0067">ATP-binding</keyword>
<dbReference type="PANTHER" id="PTHR24421:SF10">
    <property type="entry name" value="NITRATE_NITRITE SENSOR PROTEIN NARQ"/>
    <property type="match status" value="1"/>
</dbReference>
<proteinExistence type="predicted"/>
<evidence type="ECO:0000313" key="12">
    <source>
        <dbReference type="Proteomes" id="UP000533598"/>
    </source>
</evidence>
<feature type="transmembrane region" description="Helical" evidence="9">
    <location>
        <begin position="141"/>
        <end position="162"/>
    </location>
</feature>
<dbReference type="GO" id="GO:0046983">
    <property type="term" value="F:protein dimerization activity"/>
    <property type="evidence" value="ECO:0007669"/>
    <property type="project" value="InterPro"/>
</dbReference>
<evidence type="ECO:0000256" key="1">
    <source>
        <dbReference type="ARBA" id="ARBA00000085"/>
    </source>
</evidence>
<evidence type="ECO:0000256" key="9">
    <source>
        <dbReference type="SAM" id="Phobius"/>
    </source>
</evidence>
<dbReference type="GO" id="GO:0000155">
    <property type="term" value="F:phosphorelay sensor kinase activity"/>
    <property type="evidence" value="ECO:0007669"/>
    <property type="project" value="InterPro"/>
</dbReference>
<sequence length="382" mass="39920">MIRNRRLPLQALLWLAGAAALGALGLVDLAGRAFRSGTGFGLDLGTALAACALALVCCWLGPRTLAVSAGVLAIGSVLLRHTGEHLRLPDAPFSFAYSAAVLVLLGVLAWRGAVWWSATASALLLTALLTQLLVADRGLAAVVGAIVLVLAAAIAIGAGVTARLATRDKARQLEHARLTQRTEFARDLHDFVAHHVTAMVVQARGALAIADKKPELVAPALERIADTGTEAMESLHRMVGLLRGEDDPARTTPIGLGELRALVERFGAADGVPTTLHESGELDELPAEVTTTAHRVVLEALTNVRKHGQEVTAVDVLLQRNGNWVVVRIADDGRPPRSSGRNGFGLRGLAERAGSIGGTLRSGPGAAGGWVVEARLPVGTVR</sequence>
<dbReference type="CDD" id="cd16917">
    <property type="entry name" value="HATPase_UhpB-NarQ-NarX-like"/>
    <property type="match status" value="1"/>
</dbReference>
<keyword evidence="4" id="KW-0808">Transferase</keyword>
<dbReference type="GO" id="GO:0016020">
    <property type="term" value="C:membrane"/>
    <property type="evidence" value="ECO:0007669"/>
    <property type="project" value="InterPro"/>
</dbReference>
<dbReference type="SUPFAM" id="SSF55874">
    <property type="entry name" value="ATPase domain of HSP90 chaperone/DNA topoisomerase II/histidine kinase"/>
    <property type="match status" value="1"/>
</dbReference>
<evidence type="ECO:0000256" key="4">
    <source>
        <dbReference type="ARBA" id="ARBA00022679"/>
    </source>
</evidence>
<evidence type="ECO:0000259" key="10">
    <source>
        <dbReference type="Pfam" id="PF07730"/>
    </source>
</evidence>
<organism evidence="11 12">
    <name type="scientific">Crossiella cryophila</name>
    <dbReference type="NCBI Taxonomy" id="43355"/>
    <lineage>
        <taxon>Bacteria</taxon>
        <taxon>Bacillati</taxon>
        <taxon>Actinomycetota</taxon>
        <taxon>Actinomycetes</taxon>
        <taxon>Pseudonocardiales</taxon>
        <taxon>Pseudonocardiaceae</taxon>
        <taxon>Crossiella</taxon>
    </lineage>
</organism>
<feature type="transmembrane region" description="Helical" evidence="9">
    <location>
        <begin position="115"/>
        <end position="134"/>
    </location>
</feature>
<protein>
    <recommendedName>
        <fullName evidence="2">histidine kinase</fullName>
        <ecNumber evidence="2">2.7.13.3</ecNumber>
    </recommendedName>
</protein>
<comment type="caution">
    <text evidence="11">The sequence shown here is derived from an EMBL/GenBank/DDBJ whole genome shotgun (WGS) entry which is preliminary data.</text>
</comment>
<keyword evidence="9" id="KW-0472">Membrane</keyword>
<evidence type="ECO:0000256" key="8">
    <source>
        <dbReference type="ARBA" id="ARBA00023012"/>
    </source>
</evidence>
<dbReference type="GO" id="GO:0005524">
    <property type="term" value="F:ATP binding"/>
    <property type="evidence" value="ECO:0007669"/>
    <property type="project" value="UniProtKB-KW"/>
</dbReference>
<feature type="transmembrane region" description="Helical" evidence="9">
    <location>
        <begin position="46"/>
        <end position="79"/>
    </location>
</feature>
<dbReference type="EMBL" id="JACHMH010000001">
    <property type="protein sequence ID" value="MBB4681269.1"/>
    <property type="molecule type" value="Genomic_DNA"/>
</dbReference>
<dbReference type="Proteomes" id="UP000533598">
    <property type="component" value="Unassembled WGS sequence"/>
</dbReference>
<comment type="catalytic activity">
    <reaction evidence="1">
        <text>ATP + protein L-histidine = ADP + protein N-phospho-L-histidine.</text>
        <dbReference type="EC" id="2.7.13.3"/>
    </reaction>
</comment>
<dbReference type="RefSeq" id="WP_185007714.1">
    <property type="nucleotide sequence ID" value="NZ_BAAAUI010000051.1"/>
</dbReference>
<feature type="domain" description="Signal transduction histidine kinase subgroup 3 dimerisation and phosphoacceptor" evidence="10">
    <location>
        <begin position="181"/>
        <end position="245"/>
    </location>
</feature>
<gene>
    <name evidence="11" type="ORF">HNR67_007387</name>
</gene>
<keyword evidence="6 11" id="KW-0418">Kinase</keyword>
<keyword evidence="9" id="KW-0812">Transmembrane</keyword>
<dbReference type="Gene3D" id="3.30.565.10">
    <property type="entry name" value="Histidine kinase-like ATPase, C-terminal domain"/>
    <property type="match status" value="1"/>
</dbReference>
<name>A0A7W7CHG3_9PSEU</name>
<feature type="transmembrane region" description="Helical" evidence="9">
    <location>
        <begin position="91"/>
        <end position="109"/>
    </location>
</feature>
<evidence type="ECO:0000256" key="6">
    <source>
        <dbReference type="ARBA" id="ARBA00022777"/>
    </source>
</evidence>